<feature type="transmembrane region" description="Helical" evidence="7">
    <location>
        <begin position="84"/>
        <end position="101"/>
    </location>
</feature>
<dbReference type="Gene3D" id="1.10.3720.10">
    <property type="entry name" value="MetI-like"/>
    <property type="match status" value="1"/>
</dbReference>
<evidence type="ECO:0000256" key="1">
    <source>
        <dbReference type="ARBA" id="ARBA00004651"/>
    </source>
</evidence>
<evidence type="ECO:0000256" key="6">
    <source>
        <dbReference type="ARBA" id="ARBA00023136"/>
    </source>
</evidence>
<dbReference type="PROSITE" id="PS50928">
    <property type="entry name" value="ABC_TM1"/>
    <property type="match status" value="1"/>
</dbReference>
<keyword evidence="5 7" id="KW-1133">Transmembrane helix</keyword>
<dbReference type="InterPro" id="IPR035906">
    <property type="entry name" value="MetI-like_sf"/>
</dbReference>
<dbReference type="EMBL" id="BARV01040314">
    <property type="protein sequence ID" value="GAI52829.1"/>
    <property type="molecule type" value="Genomic_DNA"/>
</dbReference>
<accession>X1RB60</accession>
<dbReference type="PANTHER" id="PTHR32243">
    <property type="entry name" value="MALTOSE TRANSPORT SYSTEM PERMEASE-RELATED"/>
    <property type="match status" value="1"/>
</dbReference>
<evidence type="ECO:0000256" key="3">
    <source>
        <dbReference type="ARBA" id="ARBA00022475"/>
    </source>
</evidence>
<evidence type="ECO:0000313" key="9">
    <source>
        <dbReference type="EMBL" id="GAI52829.1"/>
    </source>
</evidence>
<dbReference type="Pfam" id="PF00528">
    <property type="entry name" value="BPD_transp_1"/>
    <property type="match status" value="1"/>
</dbReference>
<sequence>MWLISAFFEAIPKETRESAALDGASKMRILRDIIIPLSASGIFAAGAFSFITAWGEYLFSTLLITANQLNTVPVGLGMFLGSQYIEWGALSAATALTTIIVI</sequence>
<proteinExistence type="predicted"/>
<keyword evidence="2" id="KW-0813">Transport</keyword>
<dbReference type="InterPro" id="IPR000515">
    <property type="entry name" value="MetI-like"/>
</dbReference>
<protein>
    <recommendedName>
        <fullName evidence="8">ABC transmembrane type-1 domain-containing protein</fullName>
    </recommendedName>
</protein>
<dbReference type="GO" id="GO:0055085">
    <property type="term" value="P:transmembrane transport"/>
    <property type="evidence" value="ECO:0007669"/>
    <property type="project" value="InterPro"/>
</dbReference>
<organism evidence="9">
    <name type="scientific">marine sediment metagenome</name>
    <dbReference type="NCBI Taxonomy" id="412755"/>
    <lineage>
        <taxon>unclassified sequences</taxon>
        <taxon>metagenomes</taxon>
        <taxon>ecological metagenomes</taxon>
    </lineage>
</organism>
<evidence type="ECO:0000256" key="7">
    <source>
        <dbReference type="SAM" id="Phobius"/>
    </source>
</evidence>
<dbReference type="PANTHER" id="PTHR32243:SF18">
    <property type="entry name" value="INNER MEMBRANE ABC TRANSPORTER PERMEASE PROTEIN YCJP"/>
    <property type="match status" value="1"/>
</dbReference>
<evidence type="ECO:0000256" key="5">
    <source>
        <dbReference type="ARBA" id="ARBA00022989"/>
    </source>
</evidence>
<comment type="subcellular location">
    <subcellularLocation>
        <location evidence="1">Cell membrane</location>
        <topology evidence="1">Multi-pass membrane protein</topology>
    </subcellularLocation>
</comment>
<name>X1RB60_9ZZZZ</name>
<keyword evidence="3" id="KW-1003">Cell membrane</keyword>
<keyword evidence="6 7" id="KW-0472">Membrane</keyword>
<evidence type="ECO:0000256" key="2">
    <source>
        <dbReference type="ARBA" id="ARBA00022448"/>
    </source>
</evidence>
<dbReference type="InterPro" id="IPR050901">
    <property type="entry name" value="BP-dep_ABC_trans_perm"/>
</dbReference>
<dbReference type="AlphaFoldDB" id="X1RB60"/>
<reference evidence="9" key="1">
    <citation type="journal article" date="2014" name="Front. Microbiol.">
        <title>High frequency of phylogenetically diverse reductive dehalogenase-homologous genes in deep subseafloor sedimentary metagenomes.</title>
        <authorList>
            <person name="Kawai M."/>
            <person name="Futagami T."/>
            <person name="Toyoda A."/>
            <person name="Takaki Y."/>
            <person name="Nishi S."/>
            <person name="Hori S."/>
            <person name="Arai W."/>
            <person name="Tsubouchi T."/>
            <person name="Morono Y."/>
            <person name="Uchiyama I."/>
            <person name="Ito T."/>
            <person name="Fujiyama A."/>
            <person name="Inagaki F."/>
            <person name="Takami H."/>
        </authorList>
    </citation>
    <scope>NUCLEOTIDE SEQUENCE</scope>
    <source>
        <strain evidence="9">Expedition CK06-06</strain>
    </source>
</reference>
<gene>
    <name evidence="9" type="ORF">S06H3_61468</name>
</gene>
<feature type="non-terminal residue" evidence="9">
    <location>
        <position position="102"/>
    </location>
</feature>
<evidence type="ECO:0000256" key="4">
    <source>
        <dbReference type="ARBA" id="ARBA00022692"/>
    </source>
</evidence>
<dbReference type="GO" id="GO:0005886">
    <property type="term" value="C:plasma membrane"/>
    <property type="evidence" value="ECO:0007669"/>
    <property type="project" value="UniProtKB-SubCell"/>
</dbReference>
<keyword evidence="4 7" id="KW-0812">Transmembrane</keyword>
<feature type="domain" description="ABC transmembrane type-1" evidence="8">
    <location>
        <begin position="1"/>
        <end position="102"/>
    </location>
</feature>
<dbReference type="CDD" id="cd06261">
    <property type="entry name" value="TM_PBP2"/>
    <property type="match status" value="1"/>
</dbReference>
<feature type="transmembrane region" description="Helical" evidence="7">
    <location>
        <begin position="33"/>
        <end position="54"/>
    </location>
</feature>
<comment type="caution">
    <text evidence="9">The sequence shown here is derived from an EMBL/GenBank/DDBJ whole genome shotgun (WGS) entry which is preliminary data.</text>
</comment>
<evidence type="ECO:0000259" key="8">
    <source>
        <dbReference type="PROSITE" id="PS50928"/>
    </source>
</evidence>
<dbReference type="SUPFAM" id="SSF161098">
    <property type="entry name" value="MetI-like"/>
    <property type="match status" value="1"/>
</dbReference>